<dbReference type="InterPro" id="IPR051906">
    <property type="entry name" value="TolC-like"/>
</dbReference>
<proteinExistence type="inferred from homology"/>
<dbReference type="PANTHER" id="PTHR30026:SF20">
    <property type="entry name" value="OUTER MEMBRANE PROTEIN TOLC"/>
    <property type="match status" value="1"/>
</dbReference>
<dbReference type="EMBL" id="BHXQ01000006">
    <property type="protein sequence ID" value="GCC53060.1"/>
    <property type="molecule type" value="Genomic_DNA"/>
</dbReference>
<accession>A0A401UDW2</accession>
<keyword evidence="10" id="KW-1185">Reference proteome</keyword>
<dbReference type="GO" id="GO:0015562">
    <property type="term" value="F:efflux transmembrane transporter activity"/>
    <property type="evidence" value="ECO:0007669"/>
    <property type="project" value="InterPro"/>
</dbReference>
<sequence>MKKCFTIILIALAGTGFAQEQGKVWTLKECVDYAVANSLDVKRSVYSRETGEINAFQSKMQLLPTINGNASYGYNWGRNIDPTTNAFIEQRITSANMNVSGSLLLWNGFRQFYATRQNQTEFNALSEDLIKAKNDVILNVINLYMTVIFNKELLGNAQSQLSSTQQQLDRTRKLADAGSVPRGNVLNLDAQNATNELNLIQRENALNLSLLQLKQALQLPASTEMDVEVPTMDVQRDLVIDQSADEIFSAAVTLMPEIKAAQLRKRSAEYSLRSARGSYYPRLSMNASIGSVYSDARLEFVPNGQVDVVPSQIGYVQGTNSPVFRDVATPQGSLQEVSFKRQYNDNLGRSLGFSLNVPIFNGYATRSNVRRSVIAREQTHINAIQLENTLRQSVETAVNDAVAAHRTFLSAERQVSARDEAFRMTKQRFDAGAANFVEYQVAENDLFQAKSDLLRAKYDLLFRRKLLDFYQGKPILD</sequence>
<dbReference type="GO" id="GO:0015288">
    <property type="term" value="F:porin activity"/>
    <property type="evidence" value="ECO:0007669"/>
    <property type="project" value="TreeGrafter"/>
</dbReference>
<dbReference type="GO" id="GO:0009279">
    <property type="term" value="C:cell outer membrane"/>
    <property type="evidence" value="ECO:0007669"/>
    <property type="project" value="UniProtKB-SubCell"/>
</dbReference>
<keyword evidence="5" id="KW-0812">Transmembrane</keyword>
<keyword evidence="4" id="KW-1134">Transmembrane beta strand</keyword>
<keyword evidence="7" id="KW-0998">Cell outer membrane</keyword>
<dbReference type="Pfam" id="PF02321">
    <property type="entry name" value="OEP"/>
    <property type="match status" value="2"/>
</dbReference>
<evidence type="ECO:0000256" key="3">
    <source>
        <dbReference type="ARBA" id="ARBA00022448"/>
    </source>
</evidence>
<evidence type="ECO:0000256" key="1">
    <source>
        <dbReference type="ARBA" id="ARBA00004442"/>
    </source>
</evidence>
<dbReference type="GO" id="GO:1990281">
    <property type="term" value="C:efflux pump complex"/>
    <property type="evidence" value="ECO:0007669"/>
    <property type="project" value="TreeGrafter"/>
</dbReference>
<dbReference type="Proteomes" id="UP000288227">
    <property type="component" value="Unassembled WGS sequence"/>
</dbReference>
<dbReference type="OrthoDB" id="9811587at2"/>
<dbReference type="AlphaFoldDB" id="A0A401UDW2"/>
<comment type="caution">
    <text evidence="9">The sequence shown here is derived from an EMBL/GenBank/DDBJ whole genome shotgun (WGS) entry which is preliminary data.</text>
</comment>
<keyword evidence="6" id="KW-0472">Membrane</keyword>
<keyword evidence="3" id="KW-0813">Transport</keyword>
<evidence type="ECO:0000256" key="6">
    <source>
        <dbReference type="ARBA" id="ARBA00023136"/>
    </source>
</evidence>
<dbReference type="PANTHER" id="PTHR30026">
    <property type="entry name" value="OUTER MEMBRANE PROTEIN TOLC"/>
    <property type="match status" value="1"/>
</dbReference>
<protein>
    <submittedName>
        <fullName evidence="9">TolC family protein</fullName>
    </submittedName>
</protein>
<comment type="similarity">
    <text evidence="2">Belongs to the outer membrane factor (OMF) (TC 1.B.17) family.</text>
</comment>
<gene>
    <name evidence="9" type="ORF">SanaruYs_33010</name>
</gene>
<evidence type="ECO:0000256" key="8">
    <source>
        <dbReference type="SAM" id="SignalP"/>
    </source>
</evidence>
<dbReference type="InterPro" id="IPR003423">
    <property type="entry name" value="OMP_efflux"/>
</dbReference>
<dbReference type="RefSeq" id="WP_127123704.1">
    <property type="nucleotide sequence ID" value="NZ_BHXQ01000006.1"/>
</dbReference>
<dbReference type="SUPFAM" id="SSF56954">
    <property type="entry name" value="Outer membrane efflux proteins (OEP)"/>
    <property type="match status" value="1"/>
</dbReference>
<evidence type="ECO:0000256" key="2">
    <source>
        <dbReference type="ARBA" id="ARBA00007613"/>
    </source>
</evidence>
<evidence type="ECO:0000313" key="10">
    <source>
        <dbReference type="Proteomes" id="UP000288227"/>
    </source>
</evidence>
<feature type="chain" id="PRO_5019516874" evidence="8">
    <location>
        <begin position="19"/>
        <end position="477"/>
    </location>
</feature>
<dbReference type="Gene3D" id="1.20.1600.10">
    <property type="entry name" value="Outer membrane efflux proteins (OEP)"/>
    <property type="match status" value="1"/>
</dbReference>
<evidence type="ECO:0000256" key="7">
    <source>
        <dbReference type="ARBA" id="ARBA00023237"/>
    </source>
</evidence>
<reference evidence="9 10" key="1">
    <citation type="submission" date="2018-11" db="EMBL/GenBank/DDBJ databases">
        <title>Chryseotalea sanarue gen. nov., sp., nov., a member of the family Cytophagaceae, isolated from a brackish lake in Hamamatsu Japan.</title>
        <authorList>
            <person name="Maejima Y."/>
            <person name="Iino T."/>
            <person name="Muraguchi Y."/>
            <person name="Fukuda K."/>
            <person name="Ohkuma M."/>
            <person name="Moriuchi R."/>
            <person name="Dohra H."/>
            <person name="Kimbara K."/>
            <person name="Shintani M."/>
        </authorList>
    </citation>
    <scope>NUCLEOTIDE SEQUENCE [LARGE SCALE GENOMIC DNA]</scope>
    <source>
        <strain evidence="9 10">Ys</strain>
    </source>
</reference>
<evidence type="ECO:0000256" key="5">
    <source>
        <dbReference type="ARBA" id="ARBA00022692"/>
    </source>
</evidence>
<feature type="signal peptide" evidence="8">
    <location>
        <begin position="1"/>
        <end position="18"/>
    </location>
</feature>
<comment type="subcellular location">
    <subcellularLocation>
        <location evidence="1">Cell outer membrane</location>
    </subcellularLocation>
</comment>
<keyword evidence="8" id="KW-0732">Signal</keyword>
<evidence type="ECO:0000256" key="4">
    <source>
        <dbReference type="ARBA" id="ARBA00022452"/>
    </source>
</evidence>
<name>A0A401UDW2_9BACT</name>
<evidence type="ECO:0000313" key="9">
    <source>
        <dbReference type="EMBL" id="GCC53060.1"/>
    </source>
</evidence>
<organism evidence="9 10">
    <name type="scientific">Chryseotalea sanaruensis</name>
    <dbReference type="NCBI Taxonomy" id="2482724"/>
    <lineage>
        <taxon>Bacteria</taxon>
        <taxon>Pseudomonadati</taxon>
        <taxon>Bacteroidota</taxon>
        <taxon>Cytophagia</taxon>
        <taxon>Cytophagales</taxon>
        <taxon>Chryseotaleaceae</taxon>
        <taxon>Chryseotalea</taxon>
    </lineage>
</organism>